<reference evidence="5 6" key="1">
    <citation type="submission" date="2022-05" db="EMBL/GenBank/DDBJ databases">
        <authorList>
            <consortium name="Genoscope - CEA"/>
            <person name="William W."/>
        </authorList>
    </citation>
    <scope>NUCLEOTIDE SEQUENCE [LARGE SCALE GENOMIC DNA]</scope>
</reference>
<feature type="region of interest" description="Disordered" evidence="2">
    <location>
        <begin position="895"/>
        <end position="917"/>
    </location>
</feature>
<feature type="transmembrane region" description="Helical" evidence="3">
    <location>
        <begin position="352"/>
        <end position="371"/>
    </location>
</feature>
<organism evidence="5 6">
    <name type="scientific">Pocillopora meandrina</name>
    <dbReference type="NCBI Taxonomy" id="46732"/>
    <lineage>
        <taxon>Eukaryota</taxon>
        <taxon>Metazoa</taxon>
        <taxon>Cnidaria</taxon>
        <taxon>Anthozoa</taxon>
        <taxon>Hexacorallia</taxon>
        <taxon>Scleractinia</taxon>
        <taxon>Astrocoeniina</taxon>
        <taxon>Pocilloporidae</taxon>
        <taxon>Pocillopora</taxon>
    </lineage>
</organism>
<dbReference type="InterPro" id="IPR036259">
    <property type="entry name" value="MFS_trans_sf"/>
</dbReference>
<dbReference type="Gene3D" id="1.20.1250.20">
    <property type="entry name" value="MFS general substrate transporter like domains"/>
    <property type="match status" value="1"/>
</dbReference>
<feature type="region of interest" description="Disordered" evidence="2">
    <location>
        <begin position="973"/>
        <end position="993"/>
    </location>
</feature>
<comment type="caution">
    <text evidence="5">The sequence shown here is derived from an EMBL/GenBank/DDBJ whole genome shotgun (WGS) entry which is preliminary data.</text>
</comment>
<keyword evidence="3" id="KW-0472">Membrane</keyword>
<comment type="subcellular location">
    <subcellularLocation>
        <location evidence="1">Membrane</location>
        <topology evidence="1">Multi-pass membrane protein</topology>
    </subcellularLocation>
</comment>
<dbReference type="SUPFAM" id="SSF103473">
    <property type="entry name" value="MFS general substrate transporter"/>
    <property type="match status" value="1"/>
</dbReference>
<evidence type="ECO:0000259" key="4">
    <source>
        <dbReference type="PROSITE" id="PS50850"/>
    </source>
</evidence>
<evidence type="ECO:0000313" key="5">
    <source>
        <dbReference type="EMBL" id="CAH3110723.1"/>
    </source>
</evidence>
<feature type="compositionally biased region" description="Basic and acidic residues" evidence="2">
    <location>
        <begin position="1296"/>
        <end position="1312"/>
    </location>
</feature>
<feature type="region of interest" description="Disordered" evidence="2">
    <location>
        <begin position="1152"/>
        <end position="1172"/>
    </location>
</feature>
<keyword evidence="3" id="KW-1133">Transmembrane helix</keyword>
<dbReference type="PANTHER" id="PTHR11360:SF251">
    <property type="entry name" value="MAJOR FACILITATOR SUPERFAMILY (MFS) PROFILE DOMAIN-CONTAINING PROTEIN"/>
    <property type="match status" value="1"/>
</dbReference>
<feature type="transmembrane region" description="Helical" evidence="3">
    <location>
        <begin position="263"/>
        <end position="280"/>
    </location>
</feature>
<feature type="region of interest" description="Disordered" evidence="2">
    <location>
        <begin position="847"/>
        <end position="870"/>
    </location>
</feature>
<dbReference type="PROSITE" id="PS50850">
    <property type="entry name" value="MFS"/>
    <property type="match status" value="1"/>
</dbReference>
<dbReference type="PANTHER" id="PTHR11360">
    <property type="entry name" value="MONOCARBOXYLATE TRANSPORTER"/>
    <property type="match status" value="1"/>
</dbReference>
<feature type="region of interest" description="Disordered" evidence="2">
    <location>
        <begin position="1401"/>
        <end position="1439"/>
    </location>
</feature>
<feature type="transmembrane region" description="Helical" evidence="3">
    <location>
        <begin position="111"/>
        <end position="137"/>
    </location>
</feature>
<accession>A0AAU9WB41</accession>
<feature type="compositionally biased region" description="Low complexity" evidence="2">
    <location>
        <begin position="1659"/>
        <end position="1674"/>
    </location>
</feature>
<feature type="region of interest" description="Disordered" evidence="2">
    <location>
        <begin position="1645"/>
        <end position="1696"/>
    </location>
</feature>
<feature type="domain" description="Major facilitator superfamily (MFS) profile" evidence="4">
    <location>
        <begin position="18"/>
        <end position="407"/>
    </location>
</feature>
<protein>
    <recommendedName>
        <fullName evidence="4">Major facilitator superfamily (MFS) profile domain-containing protein</fullName>
    </recommendedName>
</protein>
<dbReference type="GO" id="GO:0016020">
    <property type="term" value="C:membrane"/>
    <property type="evidence" value="ECO:0007669"/>
    <property type="project" value="UniProtKB-SubCell"/>
</dbReference>
<name>A0AAU9WB41_9CNID</name>
<evidence type="ECO:0000256" key="2">
    <source>
        <dbReference type="SAM" id="MobiDB-lite"/>
    </source>
</evidence>
<feature type="compositionally biased region" description="Basic and acidic residues" evidence="2">
    <location>
        <begin position="1423"/>
        <end position="1436"/>
    </location>
</feature>
<dbReference type="InterPro" id="IPR020846">
    <property type="entry name" value="MFS_dom"/>
</dbReference>
<feature type="transmembrane region" description="Helical" evidence="3">
    <location>
        <begin position="16"/>
        <end position="36"/>
    </location>
</feature>
<evidence type="ECO:0000256" key="1">
    <source>
        <dbReference type="ARBA" id="ARBA00004141"/>
    </source>
</evidence>
<feature type="transmembrane region" description="Helical" evidence="3">
    <location>
        <begin position="86"/>
        <end position="105"/>
    </location>
</feature>
<dbReference type="GO" id="GO:0022857">
    <property type="term" value="F:transmembrane transporter activity"/>
    <property type="evidence" value="ECO:0007669"/>
    <property type="project" value="InterPro"/>
</dbReference>
<gene>
    <name evidence="5" type="ORF">PMEA_00003795</name>
</gene>
<feature type="transmembrane region" description="Helical" evidence="3">
    <location>
        <begin position="183"/>
        <end position="204"/>
    </location>
</feature>
<dbReference type="CDD" id="cd17352">
    <property type="entry name" value="MFS_MCT_SLC16"/>
    <property type="match status" value="1"/>
</dbReference>
<proteinExistence type="predicted"/>
<dbReference type="Pfam" id="PF07690">
    <property type="entry name" value="MFS_1"/>
    <property type="match status" value="1"/>
</dbReference>
<feature type="compositionally biased region" description="Polar residues" evidence="2">
    <location>
        <begin position="1155"/>
        <end position="1167"/>
    </location>
</feature>
<dbReference type="InterPro" id="IPR011701">
    <property type="entry name" value="MFS"/>
</dbReference>
<evidence type="ECO:0000256" key="3">
    <source>
        <dbReference type="SAM" id="Phobius"/>
    </source>
</evidence>
<keyword evidence="6" id="KW-1185">Reference proteome</keyword>
<feature type="transmembrane region" description="Helical" evidence="3">
    <location>
        <begin position="225"/>
        <end position="243"/>
    </location>
</feature>
<keyword evidence="3" id="KW-0812">Transmembrane</keyword>
<feature type="compositionally biased region" description="Polar residues" evidence="2">
    <location>
        <begin position="1314"/>
        <end position="1326"/>
    </location>
</feature>
<feature type="transmembrane region" description="Helical" evidence="3">
    <location>
        <begin position="144"/>
        <end position="163"/>
    </location>
</feature>
<feature type="transmembrane region" description="Helical" evidence="3">
    <location>
        <begin position="383"/>
        <end position="402"/>
    </location>
</feature>
<sequence length="1696" mass="186713">MFTAARRFCRYQVDAGWAWIVCIASFFVQGVIFGTIQSFGTLFIALLTDFKSGESATAWVGSLGYGFLFVIGPITTALCEHFGCRVMACAGSVLTTFSLLVTSFASSISTMYFTFGVLWGTGGSFLFFSGLLVLRFYFNRNVSLANGITMTGAGFGTLIFNVMLQELDEKYGWRGGMRVLSVFSALTFLCGCAYIPPPVEYLPFERRSLSFRLKGLIDPRPWRDRAFPMWLVSLSFILFAYFFPYTYLVRMALSHGIPVSRGSLLLGYLSISAIFGKLLCGRLADLPRVRRLYIFVISATVLSVSSMCVTAARSYHGLLAYALVAGFFDGCFVVTVPLITQDIVGKELMAKALGIQYGLVAFPLTLGPPVLGELYKSTDSFTTAFFVSSCSVLVGVSLIYFVQKLRPDLTHKEEHGRREVYDPSLSIHSASVVDTLSGMFVTEPGVSLSNLDPAEIHSYQRFDGFRREDSRATFLEPFQGQMASKTEMENVYRRAVDNLSSTGGVTAHQRNRSDISCISKATLSSQSRTGNVVSGSMLSFSEMPRNLGSTSGSQIPVGETNDLAEPSEAITILVNANVVKPNPEEAGIQRPDDDLMMREGDDLENLSVASDKHDATVDPTINMQIGLEAGDLERPLSDVTNVSLSIQPMQVELENVGGIQSDASISNDVSAEIDVELVKLPPPPESNRKRRIGLVDSLTDEHHDTDNISSVVDDDIETVFVPNIEGTVGDGVALEYVKVCTRTPLEGNSSTESEGGREVFQLVRIPPPPTIPRTGQLLVLETEANEVRRNAAISDIKSDTDDPVLFVEEVIKDVSPKDSPPAQRKEKLHLAIIDQLNELSERLEAVAARQTQQEENGDDDQPDQRPVFSPALQSLPLTPLYSASHSVPLTPVRAWSSSRNTPAPTPHPTPPSAFLTTAPTPIHTPRTPAQSFSEICAPNDVSVANPSSSKICETRQAREHDLDSWKDINEIFSPTPSREYSSRNRSRSSSFSEVGQEIVLNELSLMNMRESTEAFSSKLSSGTNSSISNSARSLSDLHNVSEPIDVVVGVVTNEGQLGHTNSPVDIIVDHPEPSPICEPKIPYLHFQGTDASRQSQCHHHFHITRLQTTQADDPCRMSATNYPPSSEEVVPKEENLYQDVVTQEADQHFDKMDPNLNQQNPGSTTEIQPGKEHNYCQPESVKIQQPEAFSDPANPAELQELSESVTESGEVQISGVLTDQSSVEKLTNSFLTAENLFLETDKIAYTKISEHNPFQPSPEGIPVESQNLLQLHDESLAQKELVLPSWQQTETLIDREQFKAEEPDTISSERRNLSHISPTSDNSPRQVEQPYCKETLVAPDEGPHQQNIVTSHPKEEATETDLAGHTSLTSENITDTYQHLTVQSKWTKFNSSQECLIFEMDTESESSSEGSSKFENTSTKISPDAKNKTQDSKTNDQENLFPPLQIFSDAVDIITAAKDQGFPLKLPPPPKQVHRKRTDTTILTNKENTCPLGVDVREYVGKDTFTADVKNIDQRDGVQPEVMIDNRHERDIEECFNNERQGVGANPVLSGADLSATGNSVSEIESDLLTESKLEDLTSKQSGNSISGIICREFELIQDEDGECKCEDDYDSNADEDLAKASVHDDIAPLLVKNDGQIQYVNLRDLPQDSQVLQKRPSTDSSTDDSSTSTDSSSNLSENELPYNKLHEDSYTSDQG</sequence>
<evidence type="ECO:0000313" key="6">
    <source>
        <dbReference type="Proteomes" id="UP001159428"/>
    </source>
</evidence>
<feature type="transmembrane region" description="Helical" evidence="3">
    <location>
        <begin position="318"/>
        <end position="340"/>
    </location>
</feature>
<feature type="transmembrane region" description="Helical" evidence="3">
    <location>
        <begin position="56"/>
        <end position="79"/>
    </location>
</feature>
<dbReference type="EMBL" id="CALNXJ010000012">
    <property type="protein sequence ID" value="CAH3110723.1"/>
    <property type="molecule type" value="Genomic_DNA"/>
</dbReference>
<dbReference type="Proteomes" id="UP001159428">
    <property type="component" value="Unassembled WGS sequence"/>
</dbReference>
<dbReference type="InterPro" id="IPR050327">
    <property type="entry name" value="Proton-linked_MCT"/>
</dbReference>
<feature type="region of interest" description="Disordered" evidence="2">
    <location>
        <begin position="1296"/>
        <end position="1366"/>
    </location>
</feature>